<dbReference type="AlphaFoldDB" id="A0A1I5LCK9"/>
<reference evidence="1 2" key="1">
    <citation type="submission" date="2016-10" db="EMBL/GenBank/DDBJ databases">
        <authorList>
            <person name="de Groot N.N."/>
        </authorList>
    </citation>
    <scope>NUCLEOTIDE SEQUENCE [LARGE SCALE GENOMIC DNA]</scope>
    <source>
        <strain evidence="1 2">DSM 15893</strain>
    </source>
</reference>
<dbReference type="EMBL" id="FOWR01000005">
    <property type="protein sequence ID" value="SFO95099.1"/>
    <property type="molecule type" value="Genomic_DNA"/>
</dbReference>
<organism evidence="1 2">
    <name type="scientific">Enterovibrio norvegicus DSM 15893</name>
    <dbReference type="NCBI Taxonomy" id="1121869"/>
    <lineage>
        <taxon>Bacteria</taxon>
        <taxon>Pseudomonadati</taxon>
        <taxon>Pseudomonadota</taxon>
        <taxon>Gammaproteobacteria</taxon>
        <taxon>Vibrionales</taxon>
        <taxon>Vibrionaceae</taxon>
        <taxon>Enterovibrio</taxon>
    </lineage>
</organism>
<dbReference type="Proteomes" id="UP000182692">
    <property type="component" value="Unassembled WGS sequence"/>
</dbReference>
<protein>
    <submittedName>
        <fullName evidence="1">Uncharacterized protein</fullName>
    </submittedName>
</protein>
<evidence type="ECO:0000313" key="1">
    <source>
        <dbReference type="EMBL" id="SFO95099.1"/>
    </source>
</evidence>
<sequence length="39" mass="4376">MHNCIAQVTTGPPLDILYHLAIFERSETKTLKGDPHAKE</sequence>
<evidence type="ECO:0000313" key="2">
    <source>
        <dbReference type="Proteomes" id="UP000182692"/>
    </source>
</evidence>
<gene>
    <name evidence="1" type="ORF">SAMN03084138_00933</name>
</gene>
<proteinExistence type="predicted"/>
<name>A0A1I5LCK9_9GAMM</name>
<accession>A0A1I5LCK9</accession>